<dbReference type="Pfam" id="PF13439">
    <property type="entry name" value="Glyco_transf_4"/>
    <property type="match status" value="1"/>
</dbReference>
<dbReference type="STRING" id="1335309.GA0116948_109166"/>
<proteinExistence type="predicted"/>
<dbReference type="EMBL" id="FMAR01000009">
    <property type="protein sequence ID" value="SCC46579.1"/>
    <property type="molecule type" value="Genomic_DNA"/>
</dbReference>
<dbReference type="Gene3D" id="3.40.50.2000">
    <property type="entry name" value="Glycogen Phosphorylase B"/>
    <property type="match status" value="2"/>
</dbReference>
<evidence type="ECO:0000259" key="3">
    <source>
        <dbReference type="Pfam" id="PF13439"/>
    </source>
</evidence>
<name>A0A1C4ESH8_9BACT</name>
<feature type="domain" description="Glycosyl transferase family 1" evidence="2">
    <location>
        <begin position="217"/>
        <end position="370"/>
    </location>
</feature>
<dbReference type="SUPFAM" id="SSF53756">
    <property type="entry name" value="UDP-Glycosyltransferase/glycogen phosphorylase"/>
    <property type="match status" value="1"/>
</dbReference>
<dbReference type="AlphaFoldDB" id="A0A1C4ESH8"/>
<dbReference type="GO" id="GO:0016757">
    <property type="term" value="F:glycosyltransferase activity"/>
    <property type="evidence" value="ECO:0007669"/>
    <property type="project" value="InterPro"/>
</dbReference>
<dbReference type="Proteomes" id="UP000242818">
    <property type="component" value="Unassembled WGS sequence"/>
</dbReference>
<keyword evidence="1 4" id="KW-0808">Transferase</keyword>
<evidence type="ECO:0000259" key="2">
    <source>
        <dbReference type="Pfam" id="PF00534"/>
    </source>
</evidence>
<gene>
    <name evidence="4" type="ORF">GA0116948_109166</name>
</gene>
<dbReference type="CDD" id="cd03809">
    <property type="entry name" value="GT4_MtfB-like"/>
    <property type="match status" value="1"/>
</dbReference>
<dbReference type="PANTHER" id="PTHR46401:SF2">
    <property type="entry name" value="GLYCOSYLTRANSFERASE WBBK-RELATED"/>
    <property type="match status" value="1"/>
</dbReference>
<dbReference type="GO" id="GO:0009103">
    <property type="term" value="P:lipopolysaccharide biosynthetic process"/>
    <property type="evidence" value="ECO:0007669"/>
    <property type="project" value="TreeGrafter"/>
</dbReference>
<protein>
    <submittedName>
        <fullName evidence="4">Glycosyltransferase involved in cell wall bisynthesis</fullName>
    </submittedName>
</protein>
<dbReference type="Pfam" id="PF00534">
    <property type="entry name" value="Glycos_transf_1"/>
    <property type="match status" value="1"/>
</dbReference>
<feature type="domain" description="Glycosyltransferase subfamily 4-like N-terminal" evidence="3">
    <location>
        <begin position="35"/>
        <end position="196"/>
    </location>
</feature>
<accession>A0A1C4ESH8</accession>
<organism evidence="4 5">
    <name type="scientific">Chitinophaga costaii</name>
    <dbReference type="NCBI Taxonomy" id="1335309"/>
    <lineage>
        <taxon>Bacteria</taxon>
        <taxon>Pseudomonadati</taxon>
        <taxon>Bacteroidota</taxon>
        <taxon>Chitinophagia</taxon>
        <taxon>Chitinophagales</taxon>
        <taxon>Chitinophagaceae</taxon>
        <taxon>Chitinophaga</taxon>
    </lineage>
</organism>
<dbReference type="InterPro" id="IPR001296">
    <property type="entry name" value="Glyco_trans_1"/>
</dbReference>
<evidence type="ECO:0000313" key="4">
    <source>
        <dbReference type="EMBL" id="SCC46579.1"/>
    </source>
</evidence>
<evidence type="ECO:0000313" key="5">
    <source>
        <dbReference type="Proteomes" id="UP000242818"/>
    </source>
</evidence>
<reference evidence="4 5" key="1">
    <citation type="submission" date="2016-08" db="EMBL/GenBank/DDBJ databases">
        <authorList>
            <person name="Seilhamer J.J."/>
        </authorList>
    </citation>
    <scope>NUCLEOTIDE SEQUENCE [LARGE SCALE GENOMIC DNA]</scope>
    <source>
        <strain evidence="4 5">A37T2</strain>
    </source>
</reference>
<dbReference type="InterPro" id="IPR028098">
    <property type="entry name" value="Glyco_trans_4-like_N"/>
</dbReference>
<evidence type="ECO:0000256" key="1">
    <source>
        <dbReference type="ARBA" id="ARBA00022679"/>
    </source>
</evidence>
<keyword evidence="5" id="KW-1185">Reference proteome</keyword>
<dbReference type="PANTHER" id="PTHR46401">
    <property type="entry name" value="GLYCOSYLTRANSFERASE WBBK-RELATED"/>
    <property type="match status" value="1"/>
</dbReference>
<sequence length="394" mass="44000">MSRATLFQVSRNGNFHTFYMNIAFDAKRAFQNNTGLGNYSRTLIRSLAADFPQHQYFLFAPKPTTMFPVSAFSNIHTVLPTRFLHRKLRALWRSKWVTPELAQRGMDLYHGLSHEVPFGIHNSGVKSVVTMHDLIFERFPGQYNPIDVFTYRRKARYAAHAADRVIAISEQTKADLVQFYNVHPGKITVCYQSCDPSFEGLHTASSIAAFRAAYHLPEKYLLSVGSVIERKNLLAVVQALRQSGAALPLVVLGNGDGYMKKVKAWIAREGMEKQVIWLNEQGRMKGEELPLLYQGATALLYVSLFEGFGIPILEALWSGTPVITSQGSCFAETAGNAALYVDPLSVEAIAGAIRTITTDEALAADLREKGFIHARHFTPEKCAAAVMEVYRSLF</sequence>